<dbReference type="InterPro" id="IPR050732">
    <property type="entry name" value="Beta-glucan_modifiers"/>
</dbReference>
<keyword evidence="15" id="KW-0624">Polysaccharide degradation</keyword>
<evidence type="ECO:0000313" key="22">
    <source>
        <dbReference type="EMBL" id="KIP10502.1"/>
    </source>
</evidence>
<evidence type="ECO:0000256" key="21">
    <source>
        <dbReference type="SAM" id="Phobius"/>
    </source>
</evidence>
<keyword evidence="21" id="KW-1133">Transmembrane helix</keyword>
<dbReference type="STRING" id="745531.A0A0C3SC08"/>
<comment type="catalytic activity">
    <reaction evidence="1">
        <text>Hydrolysis of (1-&gt;3)-beta-D-glucosidic linkages in (1-&gt;3)-beta-D-glucans.</text>
        <dbReference type="EC" id="3.2.1.39"/>
    </reaction>
</comment>
<dbReference type="GO" id="GO:0000272">
    <property type="term" value="P:polysaccharide catabolic process"/>
    <property type="evidence" value="ECO:0007669"/>
    <property type="project" value="UniProtKB-KW"/>
</dbReference>
<organism evidence="22 23">
    <name type="scientific">Phlebiopsis gigantea (strain 11061_1 CR5-6)</name>
    <name type="common">White-rot fungus</name>
    <name type="synonym">Peniophora gigantea</name>
    <dbReference type="NCBI Taxonomy" id="745531"/>
    <lineage>
        <taxon>Eukaryota</taxon>
        <taxon>Fungi</taxon>
        <taxon>Dikarya</taxon>
        <taxon>Basidiomycota</taxon>
        <taxon>Agaricomycotina</taxon>
        <taxon>Agaricomycetes</taxon>
        <taxon>Polyporales</taxon>
        <taxon>Phanerochaetaceae</taxon>
        <taxon>Phlebiopsis</taxon>
    </lineage>
</organism>
<evidence type="ECO:0000256" key="11">
    <source>
        <dbReference type="ARBA" id="ARBA00023136"/>
    </source>
</evidence>
<dbReference type="InterPro" id="IPR000490">
    <property type="entry name" value="Glyco_hydro_17"/>
</dbReference>
<dbReference type="PANTHER" id="PTHR16631">
    <property type="entry name" value="GLUCAN 1,3-BETA-GLUCOSIDASE"/>
    <property type="match status" value="1"/>
</dbReference>
<feature type="compositionally biased region" description="Low complexity" evidence="20">
    <location>
        <begin position="66"/>
        <end position="88"/>
    </location>
</feature>
<proteinExistence type="inferred from homology"/>
<accession>A0A0C3SC08</accession>
<dbReference type="GO" id="GO:0005576">
    <property type="term" value="C:extracellular region"/>
    <property type="evidence" value="ECO:0007669"/>
    <property type="project" value="TreeGrafter"/>
</dbReference>
<evidence type="ECO:0000256" key="5">
    <source>
        <dbReference type="ARBA" id="ARBA00012780"/>
    </source>
</evidence>
<evidence type="ECO:0000256" key="10">
    <source>
        <dbReference type="ARBA" id="ARBA00022801"/>
    </source>
</evidence>
<keyword evidence="13" id="KW-0119">Carbohydrate metabolism</keyword>
<dbReference type="InterPro" id="IPR017853">
    <property type="entry name" value="GH"/>
</dbReference>
<keyword evidence="7" id="KW-0134">Cell wall</keyword>
<dbReference type="PANTHER" id="PTHR16631:SF17">
    <property type="entry name" value="GLUCAN ENDO-1,3-BETA-GLUCOSIDASE BTGC"/>
    <property type="match status" value="1"/>
</dbReference>
<evidence type="ECO:0000256" key="20">
    <source>
        <dbReference type="SAM" id="MobiDB-lite"/>
    </source>
</evidence>
<comment type="similarity">
    <text evidence="4 19">Belongs to the glycosyl hydrolase 17 family.</text>
</comment>
<evidence type="ECO:0000256" key="6">
    <source>
        <dbReference type="ARBA" id="ARBA00022475"/>
    </source>
</evidence>
<keyword evidence="8" id="KW-0964">Secreted</keyword>
<evidence type="ECO:0000256" key="8">
    <source>
        <dbReference type="ARBA" id="ARBA00022525"/>
    </source>
</evidence>
<keyword evidence="14" id="KW-0961">Cell wall biogenesis/degradation</keyword>
<protein>
    <recommendedName>
        <fullName evidence="5">glucan endo-1,3-beta-D-glucosidase</fullName>
        <ecNumber evidence="5">3.2.1.39</ecNumber>
    </recommendedName>
    <alternativeName>
        <fullName evidence="18">Endo-1,3-beta-glucanase btgC</fullName>
    </alternativeName>
    <alternativeName>
        <fullName evidence="17">Laminarinase btgC</fullName>
    </alternativeName>
</protein>
<dbReference type="AlphaFoldDB" id="A0A0C3SC08"/>
<gene>
    <name evidence="22" type="ORF">PHLGIDRAFT_22271</name>
</gene>
<keyword evidence="10 22" id="KW-0378">Hydrolase</keyword>
<evidence type="ECO:0000256" key="2">
    <source>
        <dbReference type="ARBA" id="ARBA00004191"/>
    </source>
</evidence>
<evidence type="ECO:0000313" key="23">
    <source>
        <dbReference type="Proteomes" id="UP000053257"/>
    </source>
</evidence>
<keyword evidence="11 21" id="KW-0472">Membrane</keyword>
<comment type="subcellular location">
    <subcellularLocation>
        <location evidence="3">Cell membrane</location>
        <topology evidence="3">Single-pass type II membrane protein</topology>
    </subcellularLocation>
    <subcellularLocation>
        <location evidence="2">Secreted</location>
        <location evidence="2">Cell wall</location>
    </subcellularLocation>
</comment>
<evidence type="ECO:0000256" key="1">
    <source>
        <dbReference type="ARBA" id="ARBA00000382"/>
    </source>
</evidence>
<dbReference type="GO" id="GO:0009986">
    <property type="term" value="C:cell surface"/>
    <property type="evidence" value="ECO:0007669"/>
    <property type="project" value="TreeGrafter"/>
</dbReference>
<keyword evidence="23" id="KW-1185">Reference proteome</keyword>
<evidence type="ECO:0000256" key="3">
    <source>
        <dbReference type="ARBA" id="ARBA00004401"/>
    </source>
</evidence>
<evidence type="ECO:0000256" key="15">
    <source>
        <dbReference type="ARBA" id="ARBA00023326"/>
    </source>
</evidence>
<sequence length="411" mass="44185">MAETKGYSNMDSGMPYSQPAYNNSQWLEKQESRSRRSKWIVIGSIVTVVALAVAGIAIGVTVSKNHKSSSTSGAVSSNTAGGATGAVNQTNPSDPSTFVKDPNLKHSFWGLAYTPEGSQLPDCGNSLDAVIEDIQLISQLTSRIRLYGADCNQSALVLEAIKQTKVNVSVYLGNYNVPTDGGAAYVRQRDTIKEALQTYGADNVLGVTVGNEFMLNYLTANGGGDSPNGDVGNAGAQLLIPNITDTRTMIEGLNLGKTITVGTADAGSFFNNEVLEQVDYGMSNVHPWFANVSIDQAAAWTYEFFQDNNVVVAQSLTNKPQMYIAETGWPSESSDVSNESNGPSTASVANLQTFLDTFVCASNTNGTGYFYFEFFDEAWKDKQFGGVEGWWGLFNANKTLKAITLPDCEID</sequence>
<evidence type="ECO:0000256" key="17">
    <source>
        <dbReference type="ARBA" id="ARBA00042373"/>
    </source>
</evidence>
<dbReference type="GO" id="GO:0042973">
    <property type="term" value="F:glucan endo-1,3-beta-D-glucosidase activity"/>
    <property type="evidence" value="ECO:0007669"/>
    <property type="project" value="UniProtKB-EC"/>
</dbReference>
<dbReference type="GO" id="GO:0005886">
    <property type="term" value="C:plasma membrane"/>
    <property type="evidence" value="ECO:0007669"/>
    <property type="project" value="UniProtKB-SubCell"/>
</dbReference>
<dbReference type="EMBL" id="KN840454">
    <property type="protein sequence ID" value="KIP10502.1"/>
    <property type="molecule type" value="Genomic_DNA"/>
</dbReference>
<evidence type="ECO:0000256" key="7">
    <source>
        <dbReference type="ARBA" id="ARBA00022512"/>
    </source>
</evidence>
<evidence type="ECO:0000256" key="9">
    <source>
        <dbReference type="ARBA" id="ARBA00022729"/>
    </source>
</evidence>
<reference evidence="22 23" key="1">
    <citation type="journal article" date="2014" name="PLoS Genet.">
        <title>Analysis of the Phlebiopsis gigantea genome, transcriptome and secretome provides insight into its pioneer colonization strategies of wood.</title>
        <authorList>
            <person name="Hori C."/>
            <person name="Ishida T."/>
            <person name="Igarashi K."/>
            <person name="Samejima M."/>
            <person name="Suzuki H."/>
            <person name="Master E."/>
            <person name="Ferreira P."/>
            <person name="Ruiz-Duenas F.J."/>
            <person name="Held B."/>
            <person name="Canessa P."/>
            <person name="Larrondo L.F."/>
            <person name="Schmoll M."/>
            <person name="Druzhinina I.S."/>
            <person name="Kubicek C.P."/>
            <person name="Gaskell J.A."/>
            <person name="Kersten P."/>
            <person name="St John F."/>
            <person name="Glasner J."/>
            <person name="Sabat G."/>
            <person name="Splinter BonDurant S."/>
            <person name="Syed K."/>
            <person name="Yadav J."/>
            <person name="Mgbeahuruike A.C."/>
            <person name="Kovalchuk A."/>
            <person name="Asiegbu F.O."/>
            <person name="Lackner G."/>
            <person name="Hoffmeister D."/>
            <person name="Rencoret J."/>
            <person name="Gutierrez A."/>
            <person name="Sun H."/>
            <person name="Lindquist E."/>
            <person name="Barry K."/>
            <person name="Riley R."/>
            <person name="Grigoriev I.V."/>
            <person name="Henrissat B."/>
            <person name="Kues U."/>
            <person name="Berka R.M."/>
            <person name="Martinez A.T."/>
            <person name="Covert S.F."/>
            <person name="Blanchette R.A."/>
            <person name="Cullen D."/>
        </authorList>
    </citation>
    <scope>NUCLEOTIDE SEQUENCE [LARGE SCALE GENOMIC DNA]</scope>
    <source>
        <strain evidence="22 23">11061_1 CR5-6</strain>
    </source>
</reference>
<keyword evidence="6" id="KW-1003">Cell membrane</keyword>
<dbReference type="Proteomes" id="UP000053257">
    <property type="component" value="Unassembled WGS sequence"/>
</dbReference>
<dbReference type="HOGENOM" id="CLU_011476_2_1_1"/>
<dbReference type="GO" id="GO:0071555">
    <property type="term" value="P:cell wall organization"/>
    <property type="evidence" value="ECO:0007669"/>
    <property type="project" value="UniProtKB-KW"/>
</dbReference>
<evidence type="ECO:0000256" key="18">
    <source>
        <dbReference type="ARBA" id="ARBA00043078"/>
    </source>
</evidence>
<keyword evidence="9" id="KW-0732">Signal</keyword>
<evidence type="ECO:0000256" key="13">
    <source>
        <dbReference type="ARBA" id="ARBA00023277"/>
    </source>
</evidence>
<dbReference type="OrthoDB" id="68336at2759"/>
<evidence type="ECO:0000256" key="19">
    <source>
        <dbReference type="RuleBase" id="RU004335"/>
    </source>
</evidence>
<keyword evidence="12" id="KW-0325">Glycoprotein</keyword>
<dbReference type="GO" id="GO:0009277">
    <property type="term" value="C:fungal-type cell wall"/>
    <property type="evidence" value="ECO:0007669"/>
    <property type="project" value="TreeGrafter"/>
</dbReference>
<evidence type="ECO:0000256" key="4">
    <source>
        <dbReference type="ARBA" id="ARBA00008773"/>
    </source>
</evidence>
<evidence type="ECO:0000256" key="12">
    <source>
        <dbReference type="ARBA" id="ARBA00023180"/>
    </source>
</evidence>
<keyword evidence="21" id="KW-0812">Transmembrane</keyword>
<dbReference type="EC" id="3.2.1.39" evidence="5"/>
<name>A0A0C3SC08_PHLG1</name>
<dbReference type="SUPFAM" id="SSF51445">
    <property type="entry name" value="(Trans)glycosidases"/>
    <property type="match status" value="1"/>
</dbReference>
<comment type="function">
    <text evidence="16">Glucanases play a role in cell expansion during growth, in cell-cell fusion during mating, and in spore release during sporulation. This enzyme may be involved in beta-glucan degradation. Active on laminarin and lichenan.</text>
</comment>
<evidence type="ECO:0000256" key="14">
    <source>
        <dbReference type="ARBA" id="ARBA00023316"/>
    </source>
</evidence>
<dbReference type="Pfam" id="PF00332">
    <property type="entry name" value="Glyco_hydro_17"/>
    <property type="match status" value="1"/>
</dbReference>
<evidence type="ECO:0000256" key="16">
    <source>
        <dbReference type="ARBA" id="ARBA00037649"/>
    </source>
</evidence>
<feature type="region of interest" description="Disordered" evidence="20">
    <location>
        <begin position="66"/>
        <end position="99"/>
    </location>
</feature>
<feature type="transmembrane region" description="Helical" evidence="21">
    <location>
        <begin position="39"/>
        <end position="62"/>
    </location>
</feature>
<dbReference type="Gene3D" id="3.20.20.80">
    <property type="entry name" value="Glycosidases"/>
    <property type="match status" value="2"/>
</dbReference>